<evidence type="ECO:0000313" key="2">
    <source>
        <dbReference type="EMBL" id="GBF99098.1"/>
    </source>
</evidence>
<dbReference type="GO" id="GO:0006508">
    <property type="term" value="P:proteolysis"/>
    <property type="evidence" value="ECO:0007669"/>
    <property type="project" value="InterPro"/>
</dbReference>
<accession>A0A2V0PGW1</accession>
<evidence type="ECO:0000259" key="1">
    <source>
        <dbReference type="Pfam" id="PF00326"/>
    </source>
</evidence>
<dbReference type="PANTHER" id="PTHR43056:SF5">
    <property type="entry name" value="PEPTIDASE S9 PROLYL OLIGOPEPTIDASE CATALYTIC DOMAIN-CONTAINING PROTEIN"/>
    <property type="match status" value="1"/>
</dbReference>
<dbReference type="InterPro" id="IPR001375">
    <property type="entry name" value="Peptidase_S9_cat"/>
</dbReference>
<sequence>MAPKDTPIGLWESPVTSELIVSKTLGLGAPSLLPDGTVTWTEARPSEGGRTVVAARLPDGSVVDITPPPASGLNVRTRVHEYGGGEHLALGDGRLVFSNFSDQRAYLQPLAPGAPAAPLTPAGAGLRFADYRADPARGRVVAVCEDHSDASREARNYLAAIDLATGAVSTLAEGADFYAGPALSPGGAALAWIEWDHPSMPWDATRLVVAELAADGSLVDKSVVAGGPGESVQQPRWDAEGGLYFVSDRTDWWNLYRLDPPSGAVTAVLPMAAEFGLPPWTLGLRTYAPLPRAQSRGQSGGQSRRLVLAAFNDPKAAGSQLGLIDAGGQSGGRLLGCLDCGLSAARGGWGVRVGPGPGGGGLAVVVAAGSPTRAQAIMMLQVESVEALLASGPGDWVTLKASSDVQLDPGYLSAPRAIQFETAGGATSHMNFYPPASRDCRHLPGQLPPLLVKIHGGPTSAASSLLNWSYQCWTSRGFAIADVNYGGSTGFGRKYRERLKGQWGVVDVDDCCAAARHPAAEGLVDPRRLTIDGGSAGGYTTLAALAFRDVFHAGTSLYGVADAELLAKHTHKFESRYLDGLIGPYPQAKALYEERSPIHSADKISAPCILFQGDEDEVVPPEQAVAMHAALLARGLPTALVLFKGEQHGFRGAGAIRAALEGQLYFYGKVLGFPSSYPPDLQPIHIDNLQPSVA</sequence>
<dbReference type="SUPFAM" id="SSF53474">
    <property type="entry name" value="alpha/beta-Hydrolases"/>
    <property type="match status" value="1"/>
</dbReference>
<protein>
    <submittedName>
        <fullName evidence="2">Peptidase</fullName>
    </submittedName>
</protein>
<dbReference type="PANTHER" id="PTHR43056">
    <property type="entry name" value="PEPTIDASE S9 PROLYL OLIGOPEPTIDASE"/>
    <property type="match status" value="1"/>
</dbReference>
<reference evidence="2 3" key="1">
    <citation type="journal article" date="2018" name="Sci. Rep.">
        <title>Raphidocelis subcapitata (=Pseudokirchneriella subcapitata) provides an insight into genome evolution and environmental adaptations in the Sphaeropleales.</title>
        <authorList>
            <person name="Suzuki S."/>
            <person name="Yamaguchi H."/>
            <person name="Nakajima N."/>
            <person name="Kawachi M."/>
        </authorList>
    </citation>
    <scope>NUCLEOTIDE SEQUENCE [LARGE SCALE GENOMIC DNA]</scope>
    <source>
        <strain evidence="2 3">NIES-35</strain>
    </source>
</reference>
<dbReference type="Proteomes" id="UP000247498">
    <property type="component" value="Unassembled WGS sequence"/>
</dbReference>
<organism evidence="2 3">
    <name type="scientific">Raphidocelis subcapitata</name>
    <dbReference type="NCBI Taxonomy" id="307507"/>
    <lineage>
        <taxon>Eukaryota</taxon>
        <taxon>Viridiplantae</taxon>
        <taxon>Chlorophyta</taxon>
        <taxon>core chlorophytes</taxon>
        <taxon>Chlorophyceae</taxon>
        <taxon>CS clade</taxon>
        <taxon>Sphaeropleales</taxon>
        <taxon>Selenastraceae</taxon>
        <taxon>Raphidocelis</taxon>
    </lineage>
</organism>
<dbReference type="Pfam" id="PF00326">
    <property type="entry name" value="Peptidase_S9"/>
    <property type="match status" value="1"/>
</dbReference>
<feature type="domain" description="Peptidase S9 prolyl oligopeptidase catalytic" evidence="1">
    <location>
        <begin position="467"/>
        <end position="672"/>
    </location>
</feature>
<dbReference type="FunCoup" id="A0A2V0PGW1">
    <property type="interactions" value="985"/>
</dbReference>
<dbReference type="InParanoid" id="A0A2V0PGW1"/>
<dbReference type="OrthoDB" id="416344at2759"/>
<dbReference type="Gene3D" id="3.40.50.1820">
    <property type="entry name" value="alpha/beta hydrolase"/>
    <property type="match status" value="1"/>
</dbReference>
<dbReference type="EMBL" id="BDRX01000145">
    <property type="protein sequence ID" value="GBF99098.1"/>
    <property type="molecule type" value="Genomic_DNA"/>
</dbReference>
<name>A0A2V0PGW1_9CHLO</name>
<comment type="caution">
    <text evidence="2">The sequence shown here is derived from an EMBL/GenBank/DDBJ whole genome shotgun (WGS) entry which is preliminary data.</text>
</comment>
<keyword evidence="3" id="KW-1185">Reference proteome</keyword>
<dbReference type="Gene3D" id="2.120.10.30">
    <property type="entry name" value="TolB, C-terminal domain"/>
    <property type="match status" value="1"/>
</dbReference>
<dbReference type="GO" id="GO:0008236">
    <property type="term" value="F:serine-type peptidase activity"/>
    <property type="evidence" value="ECO:0007669"/>
    <property type="project" value="InterPro"/>
</dbReference>
<gene>
    <name evidence="2" type="ORF">Rsub_11907</name>
</gene>
<dbReference type="InterPro" id="IPR050585">
    <property type="entry name" value="Xaa-Pro_dipeptidyl-ppase/CocE"/>
</dbReference>
<dbReference type="AlphaFoldDB" id="A0A2V0PGW1"/>
<dbReference type="STRING" id="307507.A0A2V0PGW1"/>
<proteinExistence type="predicted"/>
<dbReference type="InterPro" id="IPR029058">
    <property type="entry name" value="AB_hydrolase_fold"/>
</dbReference>
<evidence type="ECO:0000313" key="3">
    <source>
        <dbReference type="Proteomes" id="UP000247498"/>
    </source>
</evidence>
<dbReference type="SUPFAM" id="SSF82171">
    <property type="entry name" value="DPP6 N-terminal domain-like"/>
    <property type="match status" value="1"/>
</dbReference>
<dbReference type="InterPro" id="IPR011042">
    <property type="entry name" value="6-blade_b-propeller_TolB-like"/>
</dbReference>